<accession>A0ABU5P9L4</accession>
<comment type="caution">
    <text evidence="1">The sequence shown here is derived from an EMBL/GenBank/DDBJ whole genome shotgun (WGS) entry which is preliminary data.</text>
</comment>
<evidence type="ECO:0000313" key="2">
    <source>
        <dbReference type="Proteomes" id="UP001292571"/>
    </source>
</evidence>
<sequence>MNKHLPLIVGASATVILAAGYFGLSAYSSKQAQKHLEDWVYEVSLDEKLSWRSVSASPFGGSVSIRDVELELGKNEPALRAAELIISERISDENQSRLRLQLKGIEADTTAINGLRGLGALASRNIDRELARASHSFEPALSSGLATLKPFDMELFVDVDDDAGTVEAEIAIALPELFDSRMSYSLSKQRDLNRKLKRLEDDLDGEDNPYRLIAKLQELAESIERAELANVRVSLQDRGMLERSIALYQRYNTPLDPTAGSADSQRSEHYAKMVERTVKNCQRDSKDLPKSMDNSCDLLEDVLMEKVSGIVLSIEPTESVRLSDLAKLDNARQGKRVLERLNPELESL</sequence>
<proteinExistence type="predicted"/>
<protein>
    <submittedName>
        <fullName evidence="1">Uncharacterized protein</fullName>
    </submittedName>
</protein>
<evidence type="ECO:0000313" key="1">
    <source>
        <dbReference type="EMBL" id="MEA1606364.1"/>
    </source>
</evidence>
<dbReference type="EMBL" id="JAYEET010000036">
    <property type="protein sequence ID" value="MEA1606364.1"/>
    <property type="molecule type" value="Genomic_DNA"/>
</dbReference>
<gene>
    <name evidence="1" type="ORF">SOP97_11125</name>
</gene>
<keyword evidence="2" id="KW-1185">Reference proteome</keyword>
<name>A0ABU5P9L4_9PSED</name>
<organism evidence="1 2">
    <name type="scientific">Pseudomonas spirodelae</name>
    <dbReference type="NCBI Taxonomy" id="3101751"/>
    <lineage>
        <taxon>Bacteria</taxon>
        <taxon>Pseudomonadati</taxon>
        <taxon>Pseudomonadota</taxon>
        <taxon>Gammaproteobacteria</taxon>
        <taxon>Pseudomonadales</taxon>
        <taxon>Pseudomonadaceae</taxon>
        <taxon>Pseudomonas</taxon>
    </lineage>
</organism>
<dbReference type="RefSeq" id="WP_322949233.1">
    <property type="nucleotide sequence ID" value="NZ_JAYEET010000036.1"/>
</dbReference>
<reference evidence="1 2" key="1">
    <citation type="submission" date="2023-12" db="EMBL/GenBank/DDBJ databases">
        <title>Pseudomonas sp. T5W1.</title>
        <authorList>
            <person name="Maltman C."/>
        </authorList>
    </citation>
    <scope>NUCLEOTIDE SEQUENCE [LARGE SCALE GENOMIC DNA]</scope>
    <source>
        <strain evidence="1 2">T5W1</strain>
    </source>
</reference>
<dbReference type="Proteomes" id="UP001292571">
    <property type="component" value="Unassembled WGS sequence"/>
</dbReference>